<reference evidence="7 8" key="1">
    <citation type="submission" date="2011-07" db="EMBL/GenBank/DDBJ databases">
        <authorList>
            <person name="Coyne R."/>
            <person name="Brami D."/>
            <person name="Johnson J."/>
            <person name="Hostetler J."/>
            <person name="Hannick L."/>
            <person name="Clark T."/>
            <person name="Cassidy-Hanley D."/>
            <person name="Inman J."/>
        </authorList>
    </citation>
    <scope>NUCLEOTIDE SEQUENCE [LARGE SCALE GENOMIC DNA]</scope>
    <source>
        <strain evidence="7 8">G5</strain>
    </source>
</reference>
<dbReference type="GeneID" id="14906541"/>
<dbReference type="AlphaFoldDB" id="G0QWH6"/>
<dbReference type="InterPro" id="IPR001708">
    <property type="entry name" value="YidC/ALB3/OXA1/COX18"/>
</dbReference>
<evidence type="ECO:0000256" key="3">
    <source>
        <dbReference type="ARBA" id="ARBA00022989"/>
    </source>
</evidence>
<name>G0QWH6_ICHMU</name>
<dbReference type="GO" id="GO:0032979">
    <property type="term" value="P:protein insertion into mitochondrial inner membrane from matrix"/>
    <property type="evidence" value="ECO:0007669"/>
    <property type="project" value="TreeGrafter"/>
</dbReference>
<keyword evidence="2 6" id="KW-0812">Transmembrane</keyword>
<dbReference type="Proteomes" id="UP000008983">
    <property type="component" value="Unassembled WGS sequence"/>
</dbReference>
<dbReference type="EMBL" id="GL983996">
    <property type="protein sequence ID" value="EGR30421.1"/>
    <property type="molecule type" value="Genomic_DNA"/>
</dbReference>
<sequence length="325" mass="38182">MPEQTIKKIEQLESSQPFFDRLIFFDPDIMASLPPILNFFDPVVEQGKVGCDKFDLYFFKNFNSSINLYLIQKNKQINSYCPSINSSCKISKCNRINKKKKIFLIGKCSFHIIKTQKLKFYRLFLYNLFNIPIIITMIWSIRRTMVEESVKSSSFLWVPSLVNIDPYFILPTLAIAGYYMNMQRFITPENKHTIISKIRGYIQILIILWLPLLSNWPAAIQWYVLNNAIYSLIQISLLIHPKFVSFVQPKMLLYQFLLKCVEYDKVQSETLIESINTGEESFKDKCIKEEVLVQQMEQMLKKLNAEAIDEQLKEANELSINDLKF</sequence>
<evidence type="ECO:0000256" key="1">
    <source>
        <dbReference type="ARBA" id="ARBA00004141"/>
    </source>
</evidence>
<dbReference type="InParanoid" id="G0QWH6"/>
<evidence type="ECO:0000256" key="2">
    <source>
        <dbReference type="ARBA" id="ARBA00022692"/>
    </source>
</evidence>
<dbReference type="PANTHER" id="PTHR12428">
    <property type="entry name" value="OXA1"/>
    <property type="match status" value="1"/>
</dbReference>
<dbReference type="OMA" id="LANWPCA"/>
<evidence type="ECO:0000256" key="5">
    <source>
        <dbReference type="SAM" id="Coils"/>
    </source>
</evidence>
<dbReference type="eggNOG" id="ENOG502RT3W">
    <property type="taxonomic scope" value="Eukaryota"/>
</dbReference>
<comment type="subcellular location">
    <subcellularLocation>
        <location evidence="1">Membrane</location>
        <topology evidence="1">Multi-pass membrane protein</topology>
    </subcellularLocation>
</comment>
<evidence type="ECO:0000256" key="6">
    <source>
        <dbReference type="SAM" id="Phobius"/>
    </source>
</evidence>
<dbReference type="OrthoDB" id="2148490at2759"/>
<proteinExistence type="predicted"/>
<dbReference type="RefSeq" id="XP_004032008.1">
    <property type="nucleotide sequence ID" value="XM_004031960.1"/>
</dbReference>
<evidence type="ECO:0000256" key="4">
    <source>
        <dbReference type="ARBA" id="ARBA00023136"/>
    </source>
</evidence>
<evidence type="ECO:0000313" key="8">
    <source>
        <dbReference type="Proteomes" id="UP000008983"/>
    </source>
</evidence>
<keyword evidence="8" id="KW-1185">Reference proteome</keyword>
<organism evidence="7 8">
    <name type="scientific">Ichthyophthirius multifiliis</name>
    <name type="common">White spot disease agent</name>
    <name type="synonym">Ich</name>
    <dbReference type="NCBI Taxonomy" id="5932"/>
    <lineage>
        <taxon>Eukaryota</taxon>
        <taxon>Sar</taxon>
        <taxon>Alveolata</taxon>
        <taxon>Ciliophora</taxon>
        <taxon>Intramacronucleata</taxon>
        <taxon>Oligohymenophorea</taxon>
        <taxon>Hymenostomatida</taxon>
        <taxon>Ophryoglenina</taxon>
        <taxon>Ichthyophthirius</taxon>
    </lineage>
</organism>
<evidence type="ECO:0000313" key="7">
    <source>
        <dbReference type="EMBL" id="EGR30421.1"/>
    </source>
</evidence>
<keyword evidence="5" id="KW-0175">Coiled coil</keyword>
<accession>G0QWH6</accession>
<keyword evidence="4 6" id="KW-0472">Membrane</keyword>
<feature type="transmembrane region" description="Helical" evidence="6">
    <location>
        <begin position="201"/>
        <end position="223"/>
    </location>
</feature>
<feature type="transmembrane region" description="Helical" evidence="6">
    <location>
        <begin position="123"/>
        <end position="141"/>
    </location>
</feature>
<gene>
    <name evidence="7" type="ORF">IMG5_132430</name>
</gene>
<feature type="coiled-coil region" evidence="5">
    <location>
        <begin position="286"/>
        <end position="313"/>
    </location>
</feature>
<dbReference type="PANTHER" id="PTHR12428:SF65">
    <property type="entry name" value="CYTOCHROME C OXIDASE ASSEMBLY PROTEIN COX18, MITOCHONDRIAL"/>
    <property type="match status" value="1"/>
</dbReference>
<dbReference type="STRING" id="857967.G0QWH6"/>
<dbReference type="GO" id="GO:0005743">
    <property type="term" value="C:mitochondrial inner membrane"/>
    <property type="evidence" value="ECO:0007669"/>
    <property type="project" value="TreeGrafter"/>
</dbReference>
<keyword evidence="3 6" id="KW-1133">Transmembrane helix</keyword>
<dbReference type="GO" id="GO:0032977">
    <property type="term" value="F:membrane insertase activity"/>
    <property type="evidence" value="ECO:0007669"/>
    <property type="project" value="InterPro"/>
</dbReference>
<protein>
    <submittedName>
        <fullName evidence="7">Uncharacterized protein</fullName>
    </submittedName>
</protein>
<feature type="transmembrane region" description="Helical" evidence="6">
    <location>
        <begin position="161"/>
        <end position="180"/>
    </location>
</feature>